<reference evidence="1" key="2">
    <citation type="submission" date="2020-06" db="EMBL/GenBank/DDBJ databases">
        <title>Helianthus annuus Genome sequencing and assembly Release 2.</title>
        <authorList>
            <person name="Gouzy J."/>
            <person name="Langlade N."/>
            <person name="Munos S."/>
        </authorList>
    </citation>
    <scope>NUCLEOTIDE SEQUENCE</scope>
    <source>
        <tissue evidence="1">Leaves</tissue>
    </source>
</reference>
<dbReference type="Proteomes" id="UP000215914">
    <property type="component" value="Unassembled WGS sequence"/>
</dbReference>
<dbReference type="EMBL" id="MNCJ02000316">
    <property type="protein sequence ID" value="KAF5821566.1"/>
    <property type="molecule type" value="Genomic_DNA"/>
</dbReference>
<comment type="caution">
    <text evidence="1">The sequence shown here is derived from an EMBL/GenBank/DDBJ whole genome shotgun (WGS) entry which is preliminary data.</text>
</comment>
<evidence type="ECO:0000313" key="2">
    <source>
        <dbReference type="Proteomes" id="UP000215914"/>
    </source>
</evidence>
<gene>
    <name evidence="1" type="ORF">HanXRQr2_Chr01g0015511</name>
</gene>
<proteinExistence type="predicted"/>
<dbReference type="AlphaFoldDB" id="A0A9K3JUS2"/>
<keyword evidence="2" id="KW-1185">Reference proteome</keyword>
<reference evidence="1" key="1">
    <citation type="journal article" date="2017" name="Nature">
        <title>The sunflower genome provides insights into oil metabolism, flowering and Asterid evolution.</title>
        <authorList>
            <person name="Badouin H."/>
            <person name="Gouzy J."/>
            <person name="Grassa C.J."/>
            <person name="Murat F."/>
            <person name="Staton S.E."/>
            <person name="Cottret L."/>
            <person name="Lelandais-Briere C."/>
            <person name="Owens G.L."/>
            <person name="Carrere S."/>
            <person name="Mayjonade B."/>
            <person name="Legrand L."/>
            <person name="Gill N."/>
            <person name="Kane N.C."/>
            <person name="Bowers J.E."/>
            <person name="Hubner S."/>
            <person name="Bellec A."/>
            <person name="Berard A."/>
            <person name="Berges H."/>
            <person name="Blanchet N."/>
            <person name="Boniface M.C."/>
            <person name="Brunel D."/>
            <person name="Catrice O."/>
            <person name="Chaidir N."/>
            <person name="Claudel C."/>
            <person name="Donnadieu C."/>
            <person name="Faraut T."/>
            <person name="Fievet G."/>
            <person name="Helmstetter N."/>
            <person name="King M."/>
            <person name="Knapp S.J."/>
            <person name="Lai Z."/>
            <person name="Le Paslier M.C."/>
            <person name="Lippi Y."/>
            <person name="Lorenzon L."/>
            <person name="Mandel J.R."/>
            <person name="Marage G."/>
            <person name="Marchand G."/>
            <person name="Marquand E."/>
            <person name="Bret-Mestries E."/>
            <person name="Morien E."/>
            <person name="Nambeesan S."/>
            <person name="Nguyen T."/>
            <person name="Pegot-Espagnet P."/>
            <person name="Pouilly N."/>
            <person name="Raftis F."/>
            <person name="Sallet E."/>
            <person name="Schiex T."/>
            <person name="Thomas J."/>
            <person name="Vandecasteele C."/>
            <person name="Vares D."/>
            <person name="Vear F."/>
            <person name="Vautrin S."/>
            <person name="Crespi M."/>
            <person name="Mangin B."/>
            <person name="Burke J.M."/>
            <person name="Salse J."/>
            <person name="Munos S."/>
            <person name="Vincourt P."/>
            <person name="Rieseberg L.H."/>
            <person name="Langlade N.B."/>
        </authorList>
    </citation>
    <scope>NUCLEOTIDE SEQUENCE</scope>
    <source>
        <tissue evidence="1">Leaves</tissue>
    </source>
</reference>
<evidence type="ECO:0000313" key="1">
    <source>
        <dbReference type="EMBL" id="KAF5821566.1"/>
    </source>
</evidence>
<organism evidence="1 2">
    <name type="scientific">Helianthus annuus</name>
    <name type="common">Common sunflower</name>
    <dbReference type="NCBI Taxonomy" id="4232"/>
    <lineage>
        <taxon>Eukaryota</taxon>
        <taxon>Viridiplantae</taxon>
        <taxon>Streptophyta</taxon>
        <taxon>Embryophyta</taxon>
        <taxon>Tracheophyta</taxon>
        <taxon>Spermatophyta</taxon>
        <taxon>Magnoliopsida</taxon>
        <taxon>eudicotyledons</taxon>
        <taxon>Gunneridae</taxon>
        <taxon>Pentapetalae</taxon>
        <taxon>asterids</taxon>
        <taxon>campanulids</taxon>
        <taxon>Asterales</taxon>
        <taxon>Asteraceae</taxon>
        <taxon>Asteroideae</taxon>
        <taxon>Heliantheae alliance</taxon>
        <taxon>Heliantheae</taxon>
        <taxon>Helianthus</taxon>
    </lineage>
</organism>
<sequence>MAAFTSSILAFSGNLNLLVNFPLLRSTRCHLSFLSSFSTFLSPMICKIFPSSTSTFTSSFLIPGRSALNT</sequence>
<dbReference type="Gramene" id="mRNA:HanXRQr2_Chr01g0015511">
    <property type="protein sequence ID" value="CDS:HanXRQr2_Chr01g0015511.1"/>
    <property type="gene ID" value="HanXRQr2_Chr01g0015511"/>
</dbReference>
<protein>
    <submittedName>
        <fullName evidence="1">Uncharacterized protein</fullName>
    </submittedName>
</protein>
<name>A0A9K3JUS2_HELAN</name>
<accession>A0A9K3JUS2</accession>